<feature type="transmembrane region" description="Helical" evidence="1">
    <location>
        <begin position="98"/>
        <end position="116"/>
    </location>
</feature>
<name>A0A4R6IPE5_9SPHI</name>
<feature type="transmembrane region" description="Helical" evidence="1">
    <location>
        <begin position="46"/>
        <end position="66"/>
    </location>
</feature>
<organism evidence="2 3">
    <name type="scientific">Pedobacter duraquae</name>
    <dbReference type="NCBI Taxonomy" id="425511"/>
    <lineage>
        <taxon>Bacteria</taxon>
        <taxon>Pseudomonadati</taxon>
        <taxon>Bacteroidota</taxon>
        <taxon>Sphingobacteriia</taxon>
        <taxon>Sphingobacteriales</taxon>
        <taxon>Sphingobacteriaceae</taxon>
        <taxon>Pedobacter</taxon>
    </lineage>
</organism>
<sequence>MKKSTIHSLLTYGISAIWMINGLFCKVFNLVPRHQLIVSTILGNAYARPLTIAIGISEVVMAIWILSRFQSRLNAVLQIIVIAVMNTMEFILVPELLLWGHLNAVFAGMLIVTVYYNEFILNIRNI</sequence>
<dbReference type="Pfam" id="PF13781">
    <property type="entry name" value="DoxX_3"/>
    <property type="match status" value="1"/>
</dbReference>
<evidence type="ECO:0000313" key="3">
    <source>
        <dbReference type="Proteomes" id="UP000295499"/>
    </source>
</evidence>
<keyword evidence="3" id="KW-1185">Reference proteome</keyword>
<keyword evidence="1" id="KW-0472">Membrane</keyword>
<reference evidence="2 3" key="1">
    <citation type="submission" date="2019-03" db="EMBL/GenBank/DDBJ databases">
        <title>Genomic Encyclopedia of Archaeal and Bacterial Type Strains, Phase II (KMG-II): from individual species to whole genera.</title>
        <authorList>
            <person name="Goeker M."/>
        </authorList>
    </citation>
    <scope>NUCLEOTIDE SEQUENCE [LARGE SCALE GENOMIC DNA]</scope>
    <source>
        <strain evidence="2 3">DSM 19034</strain>
    </source>
</reference>
<protein>
    <submittedName>
        <fullName evidence="2">DoxX-like protein</fullName>
    </submittedName>
</protein>
<evidence type="ECO:0000313" key="2">
    <source>
        <dbReference type="EMBL" id="TDO23805.1"/>
    </source>
</evidence>
<dbReference type="RefSeq" id="WP_133551347.1">
    <property type="nucleotide sequence ID" value="NZ_SNWM01000001.1"/>
</dbReference>
<proteinExistence type="predicted"/>
<keyword evidence="1" id="KW-0812">Transmembrane</keyword>
<dbReference type="AlphaFoldDB" id="A0A4R6IPE5"/>
<dbReference type="OrthoDB" id="1365847at2"/>
<dbReference type="Proteomes" id="UP000295499">
    <property type="component" value="Unassembled WGS sequence"/>
</dbReference>
<gene>
    <name evidence="2" type="ORF">CLV32_0090</name>
</gene>
<keyword evidence="1" id="KW-1133">Transmembrane helix</keyword>
<feature type="transmembrane region" description="Helical" evidence="1">
    <location>
        <begin position="73"/>
        <end position="92"/>
    </location>
</feature>
<feature type="transmembrane region" description="Helical" evidence="1">
    <location>
        <begin position="9"/>
        <end position="31"/>
    </location>
</feature>
<dbReference type="EMBL" id="SNWM01000001">
    <property type="protein sequence ID" value="TDO23805.1"/>
    <property type="molecule type" value="Genomic_DNA"/>
</dbReference>
<evidence type="ECO:0000256" key="1">
    <source>
        <dbReference type="SAM" id="Phobius"/>
    </source>
</evidence>
<accession>A0A4R6IPE5</accession>
<dbReference type="InterPro" id="IPR025695">
    <property type="entry name" value="DoxX-like"/>
</dbReference>
<comment type="caution">
    <text evidence="2">The sequence shown here is derived from an EMBL/GenBank/DDBJ whole genome shotgun (WGS) entry which is preliminary data.</text>
</comment>